<evidence type="ECO:0000313" key="2">
    <source>
        <dbReference type="Proteomes" id="UP000789920"/>
    </source>
</evidence>
<sequence>SFSKAIFIDLNKRNKTKTCPNALLSATFEIDIKGQMSFYQDLQGEVWLTGTYQSGFQKPGTWNYCWTIQNGCGDILFNLTDRLYMEYAKGSSCNGYNDSRHKRRGSYYKEQCEAGEWGTKPWIVKVSDLIWDCDDDKGFKYQTCKGKDIYKDMTINYTETKLPKRLSDQGPTSGLYLVIEGQSKWGKRESITSPAAINVNNEGNVIAPPPPA</sequence>
<keyword evidence="2" id="KW-1185">Reference proteome</keyword>
<comment type="caution">
    <text evidence="1">The sequence shown here is derived from an EMBL/GenBank/DDBJ whole genome shotgun (WGS) entry which is preliminary data.</text>
</comment>
<dbReference type="Proteomes" id="UP000789920">
    <property type="component" value="Unassembled WGS sequence"/>
</dbReference>
<organism evidence="1 2">
    <name type="scientific">Racocetra persica</name>
    <dbReference type="NCBI Taxonomy" id="160502"/>
    <lineage>
        <taxon>Eukaryota</taxon>
        <taxon>Fungi</taxon>
        <taxon>Fungi incertae sedis</taxon>
        <taxon>Mucoromycota</taxon>
        <taxon>Glomeromycotina</taxon>
        <taxon>Glomeromycetes</taxon>
        <taxon>Diversisporales</taxon>
        <taxon>Gigasporaceae</taxon>
        <taxon>Racocetra</taxon>
    </lineage>
</organism>
<reference evidence="1" key="1">
    <citation type="submission" date="2021-06" db="EMBL/GenBank/DDBJ databases">
        <authorList>
            <person name="Kallberg Y."/>
            <person name="Tangrot J."/>
            <person name="Rosling A."/>
        </authorList>
    </citation>
    <scope>NUCLEOTIDE SEQUENCE</scope>
    <source>
        <strain evidence="1">MA461A</strain>
    </source>
</reference>
<proteinExistence type="predicted"/>
<feature type="non-terminal residue" evidence="1">
    <location>
        <position position="1"/>
    </location>
</feature>
<dbReference type="EMBL" id="CAJVQC010023572">
    <property type="protein sequence ID" value="CAG8722797.1"/>
    <property type="molecule type" value="Genomic_DNA"/>
</dbReference>
<name>A0ACA9PSM3_9GLOM</name>
<gene>
    <name evidence="1" type="ORF">RPERSI_LOCUS11440</name>
</gene>
<evidence type="ECO:0000313" key="1">
    <source>
        <dbReference type="EMBL" id="CAG8722797.1"/>
    </source>
</evidence>
<accession>A0ACA9PSM3</accession>
<protein>
    <submittedName>
        <fullName evidence="1">36866_t:CDS:1</fullName>
    </submittedName>
</protein>